<reference evidence="1" key="1">
    <citation type="submission" date="2006-10" db="EMBL/GenBank/DDBJ databases">
        <authorList>
            <person name="Amadeo P."/>
            <person name="Zhao Q."/>
            <person name="Wortman J."/>
            <person name="Fraser-Liggett C."/>
            <person name="Carlton J."/>
        </authorList>
    </citation>
    <scope>NUCLEOTIDE SEQUENCE</scope>
    <source>
        <strain evidence="1">G3</strain>
    </source>
</reference>
<dbReference type="RefSeq" id="XP_001301590.1">
    <property type="nucleotide sequence ID" value="XM_001301589.1"/>
</dbReference>
<sequence>MLQIHFQTVFIDLILGLQTEANSSYLKEIILDEVMYDHPIYVKKMYFYILKCLLRRKLFTYNEIEDFITQYKHCSRDELFVLFYTFAHELSQNKSDTYSIYYPKFHNRFFFNSFDVILVDFDKYQQNNWELLDRQLDSHIFKGSIQEMLSTDNLVDFQQVCSNPNFNVNEYMFYSIFSHHKMLTSATPVEIAAFFGSIKIFKFLIVSGVTINERLVHYAVAGGSIEIIRICEQNNLPIAGSFETAVIFRKIPIVQWIKDTFVLSKNELVSSLTQAAIWNSVISFDCILEAIKLHNMNCQTKSEMIDLSYLEMASEKAIENGNKQFGLYFTQITDI</sequence>
<dbReference type="SUPFAM" id="SSF48403">
    <property type="entry name" value="Ankyrin repeat"/>
    <property type="match status" value="1"/>
</dbReference>
<dbReference type="AlphaFoldDB" id="A2G2G0"/>
<dbReference type="SMR" id="A2G2G0"/>
<dbReference type="PANTHER" id="PTHR24159:SF5">
    <property type="entry name" value="ANK_REP_REGION DOMAIN-CONTAINING PROTEIN"/>
    <property type="match status" value="1"/>
</dbReference>
<dbReference type="KEGG" id="tva:4746321"/>
<dbReference type="OrthoDB" id="410307at2759"/>
<dbReference type="EMBL" id="DS114283">
    <property type="protein sequence ID" value="EAX88660.1"/>
    <property type="molecule type" value="Genomic_DNA"/>
</dbReference>
<dbReference type="Proteomes" id="UP000001542">
    <property type="component" value="Unassembled WGS sequence"/>
</dbReference>
<gene>
    <name evidence="1" type="ORF">TVAG_459750</name>
</gene>
<dbReference type="VEuPathDB" id="TrichDB:TVAG_459750"/>
<dbReference type="VEuPathDB" id="TrichDB:TVAGG3_0930490"/>
<organism evidence="1 2">
    <name type="scientific">Trichomonas vaginalis (strain ATCC PRA-98 / G3)</name>
    <dbReference type="NCBI Taxonomy" id="412133"/>
    <lineage>
        <taxon>Eukaryota</taxon>
        <taxon>Metamonada</taxon>
        <taxon>Parabasalia</taxon>
        <taxon>Trichomonadida</taxon>
        <taxon>Trichomonadidae</taxon>
        <taxon>Trichomonas</taxon>
    </lineage>
</organism>
<dbReference type="InParanoid" id="A2G2G0"/>
<keyword evidence="2" id="KW-1185">Reference proteome</keyword>
<name>A2G2G0_TRIV3</name>
<proteinExistence type="predicted"/>
<protein>
    <recommendedName>
        <fullName evidence="3">DUF3447 domain-containing protein</fullName>
    </recommendedName>
</protein>
<evidence type="ECO:0000313" key="1">
    <source>
        <dbReference type="EMBL" id="EAX88660.1"/>
    </source>
</evidence>
<evidence type="ECO:0008006" key="3">
    <source>
        <dbReference type="Google" id="ProtNLM"/>
    </source>
</evidence>
<dbReference type="InterPro" id="IPR036770">
    <property type="entry name" value="Ankyrin_rpt-contain_sf"/>
</dbReference>
<evidence type="ECO:0000313" key="2">
    <source>
        <dbReference type="Proteomes" id="UP000001542"/>
    </source>
</evidence>
<accession>A2G2G0</accession>
<dbReference type="PANTHER" id="PTHR24159">
    <property type="match status" value="1"/>
</dbReference>
<reference evidence="1" key="2">
    <citation type="journal article" date="2007" name="Science">
        <title>Draft genome sequence of the sexually transmitted pathogen Trichomonas vaginalis.</title>
        <authorList>
            <person name="Carlton J.M."/>
            <person name="Hirt R.P."/>
            <person name="Silva J.C."/>
            <person name="Delcher A.L."/>
            <person name="Schatz M."/>
            <person name="Zhao Q."/>
            <person name="Wortman J.R."/>
            <person name="Bidwell S.L."/>
            <person name="Alsmark U.C.M."/>
            <person name="Besteiro S."/>
            <person name="Sicheritz-Ponten T."/>
            <person name="Noel C.J."/>
            <person name="Dacks J.B."/>
            <person name="Foster P.G."/>
            <person name="Simillion C."/>
            <person name="Van de Peer Y."/>
            <person name="Miranda-Saavedra D."/>
            <person name="Barton G.J."/>
            <person name="Westrop G.D."/>
            <person name="Mueller S."/>
            <person name="Dessi D."/>
            <person name="Fiori P.L."/>
            <person name="Ren Q."/>
            <person name="Paulsen I."/>
            <person name="Zhang H."/>
            <person name="Bastida-Corcuera F.D."/>
            <person name="Simoes-Barbosa A."/>
            <person name="Brown M.T."/>
            <person name="Hayes R.D."/>
            <person name="Mukherjee M."/>
            <person name="Okumura C.Y."/>
            <person name="Schneider R."/>
            <person name="Smith A.J."/>
            <person name="Vanacova S."/>
            <person name="Villalvazo M."/>
            <person name="Haas B.J."/>
            <person name="Pertea M."/>
            <person name="Feldblyum T.V."/>
            <person name="Utterback T.R."/>
            <person name="Shu C.L."/>
            <person name="Osoegawa K."/>
            <person name="de Jong P.J."/>
            <person name="Hrdy I."/>
            <person name="Horvathova L."/>
            <person name="Zubacova Z."/>
            <person name="Dolezal P."/>
            <person name="Malik S.B."/>
            <person name="Logsdon J.M. Jr."/>
            <person name="Henze K."/>
            <person name="Gupta A."/>
            <person name="Wang C.C."/>
            <person name="Dunne R.L."/>
            <person name="Upcroft J.A."/>
            <person name="Upcroft P."/>
            <person name="White O."/>
            <person name="Salzberg S.L."/>
            <person name="Tang P."/>
            <person name="Chiu C.-H."/>
            <person name="Lee Y.-S."/>
            <person name="Embley T.M."/>
            <person name="Coombs G.H."/>
            <person name="Mottram J.C."/>
            <person name="Tachezy J."/>
            <person name="Fraser-Liggett C.M."/>
            <person name="Johnson P.J."/>
        </authorList>
    </citation>
    <scope>NUCLEOTIDE SEQUENCE [LARGE SCALE GENOMIC DNA]</scope>
    <source>
        <strain evidence="1">G3</strain>
    </source>
</reference>